<keyword evidence="9" id="KW-1185">Reference proteome</keyword>
<feature type="domain" description="C2H2-type" evidence="7">
    <location>
        <begin position="286"/>
        <end position="319"/>
    </location>
</feature>
<keyword evidence="4" id="KW-0862">Zinc</keyword>
<evidence type="ECO:0000256" key="6">
    <source>
        <dbReference type="SAM" id="MobiDB-lite"/>
    </source>
</evidence>
<dbReference type="InterPro" id="IPR013087">
    <property type="entry name" value="Znf_C2H2_type"/>
</dbReference>
<dbReference type="PANTHER" id="PTHR12522:SF4">
    <property type="entry name" value="ZINC FINGER PROTEIN ELBOW"/>
    <property type="match status" value="1"/>
</dbReference>
<evidence type="ECO:0000313" key="9">
    <source>
        <dbReference type="Proteomes" id="UP000318571"/>
    </source>
</evidence>
<comment type="similarity">
    <text evidence="1">Belongs to the Elbow/Noc family.</text>
</comment>
<feature type="compositionally biased region" description="Low complexity" evidence="6">
    <location>
        <begin position="365"/>
        <end position="380"/>
    </location>
</feature>
<evidence type="ECO:0000256" key="4">
    <source>
        <dbReference type="ARBA" id="ARBA00022833"/>
    </source>
</evidence>
<dbReference type="Gene3D" id="3.30.160.60">
    <property type="entry name" value="Classic Zinc Finger"/>
    <property type="match status" value="1"/>
</dbReference>
<evidence type="ECO:0000259" key="7">
    <source>
        <dbReference type="PROSITE" id="PS50157"/>
    </source>
</evidence>
<sequence length="447" mass="46129">MVVLDTSRSNTSPVNMSQYIQPPPMEFDSKCSPLAMLTQACNKIESNLMGEGCPLPSSRRTLSSSSSSTSPSCSAAVNNNNGNLLKSHLKLETFSSGLVARPKSSSTSISSLSPPSLPDMGQECKSQVPSRTPSATSPASSLGSEPKPKSPAKHLLSPSDKGACSPPPPKRSPMPNPQTSSVSLSVSPHSVFSGMVSMPSILPPTTISAYPSIGSMSPKPCTDPLCRDPSCPTFAMRNAQFYSSQAYAAAFGAHSGAPFFYPGMISPMTATTTANSLIGLSSSSPFVCNWVQGAEYCGRRFSNSEDLMGHLRSHTSGAAASASSNATLAMLQAAQAQALMPPNPHVSTSALAMLQAQASKVAACSTTTSLPPSPVTKTSSASERHHPYSRPNGVVPPSVGLPGGLGSLPPGFPPHLAAAMFPNPFVPSGMGGGPPPGMIPYPHLLYP</sequence>
<keyword evidence="2" id="KW-0479">Metal-binding</keyword>
<dbReference type="GO" id="GO:0008270">
    <property type="term" value="F:zinc ion binding"/>
    <property type="evidence" value="ECO:0007669"/>
    <property type="project" value="UniProtKB-KW"/>
</dbReference>
<feature type="region of interest" description="Disordered" evidence="6">
    <location>
        <begin position="365"/>
        <end position="402"/>
    </location>
</feature>
<feature type="region of interest" description="Disordered" evidence="6">
    <location>
        <begin position="55"/>
        <end position="75"/>
    </location>
</feature>
<reference evidence="8 9" key="1">
    <citation type="journal article" date="2018" name="Nat. Ecol. Evol.">
        <title>Genomic signatures of mitonuclear coevolution across populations of Tigriopus californicus.</title>
        <authorList>
            <person name="Barreto F.S."/>
            <person name="Watson E.T."/>
            <person name="Lima T.G."/>
            <person name="Willett C.S."/>
            <person name="Edmands S."/>
            <person name="Li W."/>
            <person name="Burton R.S."/>
        </authorList>
    </citation>
    <scope>NUCLEOTIDE SEQUENCE [LARGE SCALE GENOMIC DNA]</scope>
    <source>
        <strain evidence="8 9">San Diego</strain>
    </source>
</reference>
<feature type="compositionally biased region" description="Pro residues" evidence="6">
    <location>
        <begin position="165"/>
        <end position="176"/>
    </location>
</feature>
<evidence type="ECO:0000256" key="2">
    <source>
        <dbReference type="ARBA" id="ARBA00022723"/>
    </source>
</evidence>
<feature type="region of interest" description="Disordered" evidence="6">
    <location>
        <begin position="1"/>
        <end position="21"/>
    </location>
</feature>
<proteinExistence type="inferred from homology"/>
<feature type="compositionally biased region" description="Low complexity" evidence="6">
    <location>
        <begin position="102"/>
        <end position="114"/>
    </location>
</feature>
<feature type="compositionally biased region" description="Low complexity" evidence="6">
    <location>
        <begin position="129"/>
        <end position="141"/>
    </location>
</feature>
<dbReference type="GO" id="GO:0045892">
    <property type="term" value="P:negative regulation of DNA-templated transcription"/>
    <property type="evidence" value="ECO:0007669"/>
    <property type="project" value="TreeGrafter"/>
</dbReference>
<evidence type="ECO:0000313" key="8">
    <source>
        <dbReference type="EMBL" id="TRY63302.1"/>
    </source>
</evidence>
<dbReference type="InterPro" id="IPR051520">
    <property type="entry name" value="Elbow/Noc_ZnFinger"/>
</dbReference>
<protein>
    <recommendedName>
        <fullName evidence="7">C2H2-type domain-containing protein</fullName>
    </recommendedName>
</protein>
<comment type="caution">
    <text evidence="8">The sequence shown here is derived from an EMBL/GenBank/DDBJ whole genome shotgun (WGS) entry which is preliminary data.</text>
</comment>
<dbReference type="PROSITE" id="PS50157">
    <property type="entry name" value="ZINC_FINGER_C2H2_2"/>
    <property type="match status" value="1"/>
</dbReference>
<dbReference type="PANTHER" id="PTHR12522">
    <property type="entry name" value="ZINC-FINGER PROTEIN NOLZ1-RELATED"/>
    <property type="match status" value="1"/>
</dbReference>
<dbReference type="OMA" id="XNTSDEL"/>
<name>A0A553NCX2_TIGCA</name>
<dbReference type="AlphaFoldDB" id="A0A553NCX2"/>
<organism evidence="8 9">
    <name type="scientific">Tigriopus californicus</name>
    <name type="common">Marine copepod</name>
    <dbReference type="NCBI Taxonomy" id="6832"/>
    <lineage>
        <taxon>Eukaryota</taxon>
        <taxon>Metazoa</taxon>
        <taxon>Ecdysozoa</taxon>
        <taxon>Arthropoda</taxon>
        <taxon>Crustacea</taxon>
        <taxon>Multicrustacea</taxon>
        <taxon>Hexanauplia</taxon>
        <taxon>Copepoda</taxon>
        <taxon>Harpacticoida</taxon>
        <taxon>Harpacticidae</taxon>
        <taxon>Tigriopus</taxon>
    </lineage>
</organism>
<dbReference type="GO" id="GO:0005634">
    <property type="term" value="C:nucleus"/>
    <property type="evidence" value="ECO:0007669"/>
    <property type="project" value="TreeGrafter"/>
</dbReference>
<feature type="compositionally biased region" description="Low complexity" evidence="6">
    <location>
        <begin position="55"/>
        <end position="74"/>
    </location>
</feature>
<feature type="region of interest" description="Disordered" evidence="6">
    <location>
        <begin position="98"/>
        <end position="185"/>
    </location>
</feature>
<keyword evidence="3 5" id="KW-0863">Zinc-finger</keyword>
<accession>A0A553NCX2</accession>
<feature type="compositionally biased region" description="Polar residues" evidence="6">
    <location>
        <begin position="1"/>
        <end position="20"/>
    </location>
</feature>
<evidence type="ECO:0000256" key="1">
    <source>
        <dbReference type="ARBA" id="ARBA00010144"/>
    </source>
</evidence>
<dbReference type="EMBL" id="VCGU01000458">
    <property type="protein sequence ID" value="TRY63302.1"/>
    <property type="molecule type" value="Genomic_DNA"/>
</dbReference>
<dbReference type="OrthoDB" id="10054079at2759"/>
<gene>
    <name evidence="8" type="ORF">TCAL_12298</name>
</gene>
<dbReference type="Proteomes" id="UP000318571">
    <property type="component" value="Chromosome 10"/>
</dbReference>
<evidence type="ECO:0000256" key="3">
    <source>
        <dbReference type="ARBA" id="ARBA00022771"/>
    </source>
</evidence>
<evidence type="ECO:0000256" key="5">
    <source>
        <dbReference type="PROSITE-ProRule" id="PRU00042"/>
    </source>
</evidence>